<keyword evidence="5 8" id="KW-0547">Nucleotide-binding</keyword>
<evidence type="ECO:0000256" key="2">
    <source>
        <dbReference type="ARBA" id="ARBA00009256"/>
    </source>
</evidence>
<gene>
    <name evidence="8" type="primary">panC</name>
    <name evidence="9" type="ORF">Dthio_PD2298</name>
</gene>
<comment type="catalytic activity">
    <reaction evidence="7 8">
        <text>(R)-pantoate + beta-alanine + ATP = (R)-pantothenate + AMP + diphosphate + H(+)</text>
        <dbReference type="Rhea" id="RHEA:10912"/>
        <dbReference type="ChEBI" id="CHEBI:15378"/>
        <dbReference type="ChEBI" id="CHEBI:15980"/>
        <dbReference type="ChEBI" id="CHEBI:29032"/>
        <dbReference type="ChEBI" id="CHEBI:30616"/>
        <dbReference type="ChEBI" id="CHEBI:33019"/>
        <dbReference type="ChEBI" id="CHEBI:57966"/>
        <dbReference type="ChEBI" id="CHEBI:456215"/>
        <dbReference type="EC" id="6.3.2.1"/>
    </reaction>
</comment>
<organism evidence="9 10">
    <name type="scientific">Desulfonatronospira thiodismutans ASO3-1</name>
    <dbReference type="NCBI Taxonomy" id="555779"/>
    <lineage>
        <taxon>Bacteria</taxon>
        <taxon>Pseudomonadati</taxon>
        <taxon>Thermodesulfobacteriota</taxon>
        <taxon>Desulfovibrionia</taxon>
        <taxon>Desulfovibrionales</taxon>
        <taxon>Desulfonatronovibrionaceae</taxon>
        <taxon>Desulfonatronospira</taxon>
    </lineage>
</organism>
<dbReference type="InterPro" id="IPR003721">
    <property type="entry name" value="Pantoate_ligase"/>
</dbReference>
<evidence type="ECO:0000256" key="4">
    <source>
        <dbReference type="ARBA" id="ARBA00022655"/>
    </source>
</evidence>
<comment type="caution">
    <text evidence="9">The sequence shown here is derived from an EMBL/GenBank/DDBJ whole genome shotgun (WGS) entry which is preliminary data.</text>
</comment>
<feature type="binding site" evidence="8">
    <location>
        <position position="61"/>
    </location>
    <ligand>
        <name>beta-alanine</name>
        <dbReference type="ChEBI" id="CHEBI:57966"/>
    </ligand>
</feature>
<proteinExistence type="inferred from homology"/>
<feature type="active site" description="Proton donor" evidence="8">
    <location>
        <position position="37"/>
    </location>
</feature>
<dbReference type="CDD" id="cd00560">
    <property type="entry name" value="PanC"/>
    <property type="match status" value="1"/>
</dbReference>
<dbReference type="InterPro" id="IPR004821">
    <property type="entry name" value="Cyt_trans-like"/>
</dbReference>
<dbReference type="GO" id="GO:0004592">
    <property type="term" value="F:pantoate-beta-alanine ligase activity"/>
    <property type="evidence" value="ECO:0007669"/>
    <property type="project" value="UniProtKB-UniRule"/>
</dbReference>
<comment type="subcellular location">
    <subcellularLocation>
        <location evidence="8">Cytoplasm</location>
    </subcellularLocation>
</comment>
<reference evidence="9" key="1">
    <citation type="submission" date="2010-05" db="EMBL/GenBank/DDBJ databases">
        <title>The draft genome of Desulfonatronospira thiodismutans ASO3-1.</title>
        <authorList>
            <consortium name="US DOE Joint Genome Institute (JGI-PGF)"/>
            <person name="Lucas S."/>
            <person name="Copeland A."/>
            <person name="Lapidus A."/>
            <person name="Cheng J.-F."/>
            <person name="Bruce D."/>
            <person name="Goodwin L."/>
            <person name="Pitluck S."/>
            <person name="Chertkov O."/>
            <person name="Brettin T."/>
            <person name="Detter J.C."/>
            <person name="Han C."/>
            <person name="Land M.L."/>
            <person name="Hauser L."/>
            <person name="Kyrpides N."/>
            <person name="Mikhailova N."/>
            <person name="Muyzer G."/>
            <person name="Woyke T."/>
        </authorList>
    </citation>
    <scope>NUCLEOTIDE SEQUENCE [LARGE SCALE GENOMIC DNA]</scope>
    <source>
        <strain evidence="9">ASO3-1</strain>
    </source>
</reference>
<keyword evidence="10" id="KW-1185">Reference proteome</keyword>
<dbReference type="EMBL" id="ACJN02000002">
    <property type="protein sequence ID" value="EFI34907.1"/>
    <property type="molecule type" value="Genomic_DNA"/>
</dbReference>
<evidence type="ECO:0000256" key="8">
    <source>
        <dbReference type="HAMAP-Rule" id="MF_00158"/>
    </source>
</evidence>
<dbReference type="GO" id="GO:0005524">
    <property type="term" value="F:ATP binding"/>
    <property type="evidence" value="ECO:0007669"/>
    <property type="project" value="UniProtKB-KW"/>
</dbReference>
<feature type="binding site" evidence="8">
    <location>
        <begin position="147"/>
        <end position="150"/>
    </location>
    <ligand>
        <name>ATP</name>
        <dbReference type="ChEBI" id="CHEBI:30616"/>
    </ligand>
</feature>
<dbReference type="UniPathway" id="UPA00028">
    <property type="reaction ID" value="UER00005"/>
</dbReference>
<comment type="pathway">
    <text evidence="1 8">Cofactor biosynthesis; (R)-pantothenate biosynthesis; (R)-pantothenate from (R)-pantoate and beta-alanine: step 1/1.</text>
</comment>
<dbReference type="Proteomes" id="UP000005496">
    <property type="component" value="Unassembled WGS sequence"/>
</dbReference>
<evidence type="ECO:0000256" key="5">
    <source>
        <dbReference type="ARBA" id="ARBA00022741"/>
    </source>
</evidence>
<accession>D6SQ81</accession>
<dbReference type="AlphaFoldDB" id="D6SQ81"/>
<comment type="miscellaneous">
    <text evidence="8">The reaction proceeds by a bi uni uni bi ping pong mechanism.</text>
</comment>
<dbReference type="InterPro" id="IPR014729">
    <property type="entry name" value="Rossmann-like_a/b/a_fold"/>
</dbReference>
<dbReference type="NCBIfam" id="TIGR00018">
    <property type="entry name" value="panC"/>
    <property type="match status" value="1"/>
</dbReference>
<dbReference type="OrthoDB" id="9773087at2"/>
<feature type="binding site" evidence="8">
    <location>
        <position position="153"/>
    </location>
    <ligand>
        <name>(R)-pantoate</name>
        <dbReference type="ChEBI" id="CHEBI:15980"/>
    </ligand>
</feature>
<dbReference type="GO" id="GO:0015940">
    <property type="term" value="P:pantothenate biosynthetic process"/>
    <property type="evidence" value="ECO:0007669"/>
    <property type="project" value="UniProtKB-UniRule"/>
</dbReference>
<protein>
    <recommendedName>
        <fullName evidence="8">Pantothenate synthetase</fullName>
        <shortName evidence="8">PS</shortName>
        <ecNumber evidence="8">6.3.2.1</ecNumber>
    </recommendedName>
    <alternativeName>
        <fullName evidence="8">Pantoate--beta-alanine ligase</fullName>
    </alternativeName>
    <alternativeName>
        <fullName evidence="8">Pantoate-activating enzyme</fullName>
    </alternativeName>
</protein>
<evidence type="ECO:0000256" key="7">
    <source>
        <dbReference type="ARBA" id="ARBA00048258"/>
    </source>
</evidence>
<feature type="binding site" evidence="8">
    <location>
        <position position="61"/>
    </location>
    <ligand>
        <name>(R)-pantoate</name>
        <dbReference type="ChEBI" id="CHEBI:15980"/>
    </ligand>
</feature>
<dbReference type="HAMAP" id="MF_00158">
    <property type="entry name" value="PanC"/>
    <property type="match status" value="1"/>
</dbReference>
<dbReference type="Pfam" id="PF02569">
    <property type="entry name" value="Pantoate_ligase"/>
    <property type="match status" value="1"/>
</dbReference>
<keyword evidence="4 8" id="KW-0566">Pantothenate biosynthesis</keyword>
<evidence type="ECO:0000313" key="9">
    <source>
        <dbReference type="EMBL" id="EFI34907.1"/>
    </source>
</evidence>
<dbReference type="InterPro" id="IPR042176">
    <property type="entry name" value="Pantoate_ligase_C"/>
</dbReference>
<comment type="similarity">
    <text evidence="2 8">Belongs to the pantothenate synthetase family.</text>
</comment>
<evidence type="ECO:0000256" key="6">
    <source>
        <dbReference type="ARBA" id="ARBA00022840"/>
    </source>
</evidence>
<keyword evidence="8" id="KW-0963">Cytoplasm</keyword>
<dbReference type="PANTHER" id="PTHR21299:SF1">
    <property type="entry name" value="PANTOATE--BETA-ALANINE LIGASE"/>
    <property type="match status" value="1"/>
</dbReference>
<comment type="subunit">
    <text evidence="8">Homodimer.</text>
</comment>
<dbReference type="SUPFAM" id="SSF52374">
    <property type="entry name" value="Nucleotidylyl transferase"/>
    <property type="match status" value="1"/>
</dbReference>
<dbReference type="PANTHER" id="PTHR21299">
    <property type="entry name" value="CYTIDYLATE KINASE/PANTOATE-BETA-ALANINE LIGASE"/>
    <property type="match status" value="1"/>
</dbReference>
<dbReference type="eggNOG" id="COG0414">
    <property type="taxonomic scope" value="Bacteria"/>
</dbReference>
<sequence length="281" mass="31595">MDIISSCSQVQQTCMQARHSGRTLALVPTMGYFHQGHLSLMRWAREYCDLLVVSLFVNPAQFGAGEDYQHYPRDLDSDVTAASEEGVDILFTPGQGSLYPEDYATWVEVEGMSGKLCGRSRPEHFRGVATVVCKLFNLTCPHKAVFGQKDWQQLIIIRKMARDLNIPVEVVGRPIVRQEDGLAMSSRNAYLDREQRKAAPMVYQGLLYARERFESGLTDPGQLERELERYYQKNLPQGEIDYVQIVDCNTLDRPDTLKPGALAAVALKLGPARLIDNILLG</sequence>
<keyword evidence="6 8" id="KW-0067">ATP-binding</keyword>
<dbReference type="RefSeq" id="WP_008870221.1">
    <property type="nucleotide sequence ID" value="NZ_ACJN02000002.1"/>
</dbReference>
<feature type="binding site" evidence="8">
    <location>
        <position position="176"/>
    </location>
    <ligand>
        <name>ATP</name>
        <dbReference type="ChEBI" id="CHEBI:30616"/>
    </ligand>
</feature>
<dbReference type="NCBIfam" id="TIGR00125">
    <property type="entry name" value="cyt_tran_rel"/>
    <property type="match status" value="1"/>
</dbReference>
<evidence type="ECO:0000256" key="1">
    <source>
        <dbReference type="ARBA" id="ARBA00004990"/>
    </source>
</evidence>
<comment type="function">
    <text evidence="8">Catalyzes the condensation of pantoate with beta-alanine in an ATP-dependent reaction via a pantoyl-adenylate intermediate.</text>
</comment>
<dbReference type="Gene3D" id="3.40.50.620">
    <property type="entry name" value="HUPs"/>
    <property type="match status" value="1"/>
</dbReference>
<evidence type="ECO:0000256" key="3">
    <source>
        <dbReference type="ARBA" id="ARBA00022598"/>
    </source>
</evidence>
<evidence type="ECO:0000313" key="10">
    <source>
        <dbReference type="Proteomes" id="UP000005496"/>
    </source>
</evidence>
<dbReference type="GO" id="GO:0005829">
    <property type="term" value="C:cytosol"/>
    <property type="evidence" value="ECO:0007669"/>
    <property type="project" value="TreeGrafter"/>
</dbReference>
<dbReference type="Gene3D" id="3.30.1300.10">
    <property type="entry name" value="Pantoate-beta-alanine ligase, C-terminal domain"/>
    <property type="match status" value="1"/>
</dbReference>
<name>D6SQ81_9BACT</name>
<feature type="binding site" evidence="8">
    <location>
        <begin position="30"/>
        <end position="37"/>
    </location>
    <ligand>
        <name>ATP</name>
        <dbReference type="ChEBI" id="CHEBI:30616"/>
    </ligand>
</feature>
<feature type="binding site" evidence="8">
    <location>
        <begin position="184"/>
        <end position="187"/>
    </location>
    <ligand>
        <name>ATP</name>
        <dbReference type="ChEBI" id="CHEBI:30616"/>
    </ligand>
</feature>
<dbReference type="EC" id="6.3.2.1" evidence="8"/>
<keyword evidence="3 8" id="KW-0436">Ligase</keyword>